<sequence length="2347" mass="256135">MAIEGATQALVAAFFFGIVLNAASAALVLYVKGYGVSTVFRDSQRLVLVLFLLSAALWAQIDFITILLDITTSAMPCQIGTIFATVFDQFARFSIEQFLLWALNTGNGTNIAVTQLIPQALLLARFLAGAVFIGFTRPQTDDFCVATNSALPVGILVAALDGTIIFFLLIRAFSRRGTANENQSGKGVDADQARALMAVLLGLVFWTGTSVPMLLGFSTLALATKTALPAGGLLVVIIFVATGAGTLLTTRKTSSRPPEAPSPRRINISRDVSTSDTDYPPTRFEDLKEAALRSSRTFINPREVPRAKDETSIGFAMGFEGNNAVPKAGLVDFGKGKIAISHPIIQQNSNHNPFAKIALMGLEEAAAADRERRARVHKDEGAVVDRRSAARSVGMAPEEMLKRAVSLKRKEVASVSIRESVFPGGLQAEDVAVARTTSAQLSPGGEETRRRSPRPSVQEELAKPRSASPAKSEETIETSSQSLQTRPLTSQQLLLRQNIRPSRTLPPSPPTPPPEPTKTPLQRRPTIGLPLNPRARGLKAAEEPGSQHRTILFLNNIEYNDPSMVNAIIKTAGNPSMKTALPTETPVTSHSVVNRPRPIPRKPADSPAQSSPAFSHRRTKSGGSMGRRTLLTASPGSPTNLPPLPALPMRSATVGARPHPNDTKSMTFEEKVTLFFPNPPSTKANKRRSSVPDVPRIPASYFDMDTSPSEQYGRQPSNRTTKTFARTESVSEVDEIQPRPGKMLVKTAGEAGSSWLRAFGDEDGSSNLNNQQQASQADGKRKSSPVIPPEPPRISRWTETTYDRSDDEGTNWSSFNSPEVAIGVPVMQRLGLPASIRMAGHQDTRGSQLSFADNRSRETLPIMLDTSAVKQVETPASPPAPKPEEPAAVTPELPTWHRRVGDECPTFSARKTEVKPRKMPPPAPLPLHTVSLKRVLAIQTEPSPLESPADAIRQIQAQLKKLDDLPQATPESASRRMALLEDLEREMGQQAEHWEEIKHEIGRDSISTLQTTSPTAFDSRHASVASTVNVARESVRRSIGPEGEPSLAAQMWGPNDLKIPKIPEAPVRTSVSPKLSKWQKRLTEAQMDYMDAKLLRTSNATFMQVSRAQLASPTPPYSDDSEIPPMSGFDDEISDKHPSEVQTESVTLWKPVPKVATPTGLLWTAPVKRAPEPEVPLPGLSLQPAQRKQWRPLQIESSQLWRKPYNRANRATSGLWRPLWASAAPPAEPLVRVTSKSGSASQKPPRPVTQRPPRRNKRVTLLPDILESPEPLPDKRGTLGIFQFPWGEKSDTASIQPRPSMYMAMPGTMTTGGPSIAVAGGSSQTQSTDYSSSFFDDYDDEEDIVRMDSDEEASDDEFDDSTLWEIASLLKTDAVPSRNSLLPPQFDPVVDSYAEEIGSDEEEQSIVIGLATPLEALSEQQRDSATLESSTLMILEDALESKTPTQSTPRVGLPANPKASLGGYAIPVTPEPAPDRMSPRLTHHSAEVQEIQAANEQQSAGLWSPPSPAYEASARGGLYVPGHRRPSYRGTSKEPAALHMRRTPRPTQQKPIEHLSSTGLWVVHHAVHKRERNWILGEQPKHRERRVQRPHFTREDWQAALQEAIAASRHTTKKFNRIAATAADWEAALKQAIAASRPNTKKLNRVAATPADWEAALKQAIAASRPTAKKRKRIAATPAEWEAALQEAILLSNPRPTSNPPEVRQTLRPQSHSSSWSQTGRDDEIHSIGQAEQRKKEDTRVMNEAPIDAPVSFPAAPQSPSKFTNDSIQAQIEALEQERLFVERAAQEEYRRRTSMAPPVAFVEQPVMAAEEFTGLEAVQALQRRLSQRIRQSLVFAQPAPALAREAPKGKSMTKDEGRIVPQVSPEPAQAKTGKGLLWSPLEPMAKGVSTGLWSANADRGRSLTALSVKEDAFAASQRARGRRMLQEKERMQEILAQMDAVERGENPFVHFAGMELWAGREKSPVAKRRDWLHSECVSRSREAASTSKQQLWTSPARSRSSSSPTGLWEVPVIASSSLTPSLSGATIAVFLQEMMHYPRRRQEAVTHIDEVQSGAEMWSRKSSAASQGSMAKRDWLHSACVPKARVTGSERKQQQLWTGPLRSHETPSPTGLWEMPSAGRRLSVSSSPGDTLVASSPRAKSRRAPRRQDTPTQSIEVESSMELWSSKGSRPTSPESINTQGWLHSVCVSSASTSPSPSPSSMFSSGYLDRQRLWTPPSSGSSSSIGSPRSDYSAGLWTAPTGSAAAAYSSNSAAVVEAEDGFAASERARRRKAMQELQRMHEVLAQIAAMEKGLNPTVSFSGMRLWTATAAAGAAGGSGGGVMASNERDWLHSLCVRPKRGVVLRY</sequence>
<keyword evidence="5" id="KW-1185">Reference proteome</keyword>
<feature type="region of interest" description="Disordered" evidence="2">
    <location>
        <begin position="580"/>
        <end position="664"/>
    </location>
</feature>
<keyword evidence="3" id="KW-1133">Transmembrane helix</keyword>
<feature type="transmembrane region" description="Helical" evidence="3">
    <location>
        <begin position="227"/>
        <end position="248"/>
    </location>
</feature>
<feature type="compositionally biased region" description="Low complexity" evidence="2">
    <location>
        <begin position="765"/>
        <end position="777"/>
    </location>
</feature>
<evidence type="ECO:0000256" key="3">
    <source>
        <dbReference type="SAM" id="Phobius"/>
    </source>
</evidence>
<protein>
    <submittedName>
        <fullName evidence="4">Uncharacterized protein</fullName>
    </submittedName>
</protein>
<organism evidence="4 5">
    <name type="scientific">Corynascus novoguineensis</name>
    <dbReference type="NCBI Taxonomy" id="1126955"/>
    <lineage>
        <taxon>Eukaryota</taxon>
        <taxon>Fungi</taxon>
        <taxon>Dikarya</taxon>
        <taxon>Ascomycota</taxon>
        <taxon>Pezizomycotina</taxon>
        <taxon>Sordariomycetes</taxon>
        <taxon>Sordariomycetidae</taxon>
        <taxon>Sordariales</taxon>
        <taxon>Chaetomiaceae</taxon>
        <taxon>Corynascus</taxon>
    </lineage>
</organism>
<feature type="compositionally biased region" description="Polar residues" evidence="2">
    <location>
        <begin position="1984"/>
        <end position="1994"/>
    </location>
</feature>
<feature type="compositionally biased region" description="Low complexity" evidence="2">
    <location>
        <begin position="1995"/>
        <end position="2005"/>
    </location>
</feature>
<feature type="region of interest" description="Disordered" evidence="2">
    <location>
        <begin position="1231"/>
        <end position="1260"/>
    </location>
</feature>
<feature type="region of interest" description="Disordered" evidence="2">
    <location>
        <begin position="250"/>
        <end position="280"/>
    </location>
</feature>
<feature type="transmembrane region" description="Helical" evidence="3">
    <location>
        <begin position="149"/>
        <end position="173"/>
    </location>
</feature>
<comment type="caution">
    <text evidence="4">The sequence shown here is derived from an EMBL/GenBank/DDBJ whole genome shotgun (WGS) entry which is preliminary data.</text>
</comment>
<feature type="region of interest" description="Disordered" evidence="2">
    <location>
        <begin position="699"/>
        <end position="735"/>
    </location>
</feature>
<feature type="coiled-coil region" evidence="1">
    <location>
        <begin position="1765"/>
        <end position="1792"/>
    </location>
</feature>
<gene>
    <name evidence="4" type="ORF">C7999DRAFT_12621</name>
</gene>
<feature type="compositionally biased region" description="Pro residues" evidence="2">
    <location>
        <begin position="504"/>
        <end position="517"/>
    </location>
</feature>
<feature type="region of interest" description="Disordered" evidence="2">
    <location>
        <begin position="1109"/>
        <end position="1140"/>
    </location>
</feature>
<feature type="region of interest" description="Disordered" evidence="2">
    <location>
        <begin position="1691"/>
        <end position="1739"/>
    </location>
</feature>
<evidence type="ECO:0000313" key="4">
    <source>
        <dbReference type="EMBL" id="KAK4249508.1"/>
    </source>
</evidence>
<feature type="region of interest" description="Disordered" evidence="2">
    <location>
        <begin position="437"/>
        <end position="532"/>
    </location>
</feature>
<name>A0AAN7CW59_9PEZI</name>
<proteinExistence type="predicted"/>
<reference evidence="4" key="1">
    <citation type="journal article" date="2023" name="Mol. Phylogenet. Evol.">
        <title>Genome-scale phylogeny and comparative genomics of the fungal order Sordariales.</title>
        <authorList>
            <person name="Hensen N."/>
            <person name="Bonometti L."/>
            <person name="Westerberg I."/>
            <person name="Brannstrom I.O."/>
            <person name="Guillou S."/>
            <person name="Cros-Aarteil S."/>
            <person name="Calhoun S."/>
            <person name="Haridas S."/>
            <person name="Kuo A."/>
            <person name="Mondo S."/>
            <person name="Pangilinan J."/>
            <person name="Riley R."/>
            <person name="LaButti K."/>
            <person name="Andreopoulos B."/>
            <person name="Lipzen A."/>
            <person name="Chen C."/>
            <person name="Yan M."/>
            <person name="Daum C."/>
            <person name="Ng V."/>
            <person name="Clum A."/>
            <person name="Steindorff A."/>
            <person name="Ohm R.A."/>
            <person name="Martin F."/>
            <person name="Silar P."/>
            <person name="Natvig D.O."/>
            <person name="Lalanne C."/>
            <person name="Gautier V."/>
            <person name="Ament-Velasquez S.L."/>
            <person name="Kruys A."/>
            <person name="Hutchinson M.I."/>
            <person name="Powell A.J."/>
            <person name="Barry K."/>
            <person name="Miller A.N."/>
            <person name="Grigoriev I.V."/>
            <person name="Debuchy R."/>
            <person name="Gladieux P."/>
            <person name="Hiltunen Thoren M."/>
            <person name="Johannesson H."/>
        </authorList>
    </citation>
    <scope>NUCLEOTIDE SEQUENCE</scope>
    <source>
        <strain evidence="4">CBS 359.72</strain>
    </source>
</reference>
<evidence type="ECO:0000313" key="5">
    <source>
        <dbReference type="Proteomes" id="UP001303647"/>
    </source>
</evidence>
<evidence type="ECO:0000256" key="1">
    <source>
        <dbReference type="SAM" id="Coils"/>
    </source>
</evidence>
<dbReference type="Proteomes" id="UP001303647">
    <property type="component" value="Unassembled WGS sequence"/>
</dbReference>
<feature type="transmembrane region" description="Helical" evidence="3">
    <location>
        <begin position="46"/>
        <end position="68"/>
    </location>
</feature>
<keyword evidence="3" id="KW-0472">Membrane</keyword>
<evidence type="ECO:0000256" key="2">
    <source>
        <dbReference type="SAM" id="MobiDB-lite"/>
    </source>
</evidence>
<accession>A0AAN7CW59</accession>
<feature type="region of interest" description="Disordered" evidence="2">
    <location>
        <begin position="756"/>
        <end position="817"/>
    </location>
</feature>
<feature type="compositionally biased region" description="Polar residues" evidence="2">
    <location>
        <begin position="477"/>
        <end position="495"/>
    </location>
</feature>
<feature type="region of interest" description="Disordered" evidence="2">
    <location>
        <begin position="2085"/>
        <end position="2179"/>
    </location>
</feature>
<feature type="region of interest" description="Disordered" evidence="2">
    <location>
        <begin position="1514"/>
        <end position="1551"/>
    </location>
</feature>
<feature type="region of interest" description="Disordered" evidence="2">
    <location>
        <begin position="675"/>
        <end position="694"/>
    </location>
</feature>
<feature type="region of interest" description="Disordered" evidence="2">
    <location>
        <begin position="1441"/>
        <end position="1464"/>
    </location>
</feature>
<feature type="compositionally biased region" description="Polar residues" evidence="2">
    <location>
        <begin position="2151"/>
        <end position="2179"/>
    </location>
</feature>
<keyword evidence="3" id="KW-0812">Transmembrane</keyword>
<feature type="compositionally biased region" description="Polar residues" evidence="2">
    <location>
        <begin position="1707"/>
        <end position="1719"/>
    </location>
</feature>
<keyword evidence="1" id="KW-0175">Coiled coil</keyword>
<reference evidence="4" key="2">
    <citation type="submission" date="2023-05" db="EMBL/GenBank/DDBJ databases">
        <authorList>
            <consortium name="Lawrence Berkeley National Laboratory"/>
            <person name="Steindorff A."/>
            <person name="Hensen N."/>
            <person name="Bonometti L."/>
            <person name="Westerberg I."/>
            <person name="Brannstrom I.O."/>
            <person name="Guillou S."/>
            <person name="Cros-Aarteil S."/>
            <person name="Calhoun S."/>
            <person name="Haridas S."/>
            <person name="Kuo A."/>
            <person name="Mondo S."/>
            <person name="Pangilinan J."/>
            <person name="Riley R."/>
            <person name="Labutti K."/>
            <person name="Andreopoulos B."/>
            <person name="Lipzen A."/>
            <person name="Chen C."/>
            <person name="Yanf M."/>
            <person name="Daum C."/>
            <person name="Ng V."/>
            <person name="Clum A."/>
            <person name="Ohm R."/>
            <person name="Martin F."/>
            <person name="Silar P."/>
            <person name="Natvig D."/>
            <person name="Lalanne C."/>
            <person name="Gautier V."/>
            <person name="Ament-Velasquez S.L."/>
            <person name="Kruys A."/>
            <person name="Hutchinson M.I."/>
            <person name="Powell A.J."/>
            <person name="Barry K."/>
            <person name="Miller A.N."/>
            <person name="Grigoriev I.V."/>
            <person name="Debuchy R."/>
            <person name="Gladieux P."/>
            <person name="Thoren M.H."/>
            <person name="Johannesson H."/>
        </authorList>
    </citation>
    <scope>NUCLEOTIDE SEQUENCE</scope>
    <source>
        <strain evidence="4">CBS 359.72</strain>
    </source>
</reference>
<feature type="transmembrane region" description="Helical" evidence="3">
    <location>
        <begin position="193"/>
        <end position="215"/>
    </location>
</feature>
<feature type="region of interest" description="Disordered" evidence="2">
    <location>
        <begin position="1984"/>
        <end position="2006"/>
    </location>
</feature>
<feature type="transmembrane region" description="Helical" evidence="3">
    <location>
        <begin position="12"/>
        <end position="34"/>
    </location>
</feature>
<feature type="compositionally biased region" description="Polar residues" evidence="2">
    <location>
        <begin position="706"/>
        <end position="730"/>
    </location>
</feature>
<feature type="compositionally biased region" description="Basic and acidic residues" evidence="2">
    <location>
        <begin position="1720"/>
        <end position="1739"/>
    </location>
</feature>
<dbReference type="EMBL" id="MU857622">
    <property type="protein sequence ID" value="KAK4249508.1"/>
    <property type="molecule type" value="Genomic_DNA"/>
</dbReference>